<evidence type="ECO:0000313" key="10">
    <source>
        <dbReference type="EMBL" id="MDV7694543.1"/>
    </source>
</evidence>
<dbReference type="GO" id="GO:0022857">
    <property type="term" value="F:transmembrane transporter activity"/>
    <property type="evidence" value="ECO:0007669"/>
    <property type="project" value="TreeGrafter"/>
</dbReference>
<name>A0AAP5TDH6_9LACO</name>
<keyword evidence="5 7" id="KW-0472">Membrane</keyword>
<evidence type="ECO:0000259" key="8">
    <source>
        <dbReference type="Pfam" id="PF02687"/>
    </source>
</evidence>
<evidence type="ECO:0000256" key="5">
    <source>
        <dbReference type="ARBA" id="ARBA00023136"/>
    </source>
</evidence>
<dbReference type="Pfam" id="PF02687">
    <property type="entry name" value="FtsX"/>
    <property type="match status" value="1"/>
</dbReference>
<evidence type="ECO:0000256" key="4">
    <source>
        <dbReference type="ARBA" id="ARBA00022989"/>
    </source>
</evidence>
<comment type="similarity">
    <text evidence="6">Belongs to the ABC-4 integral membrane protein family.</text>
</comment>
<feature type="transmembrane region" description="Helical" evidence="7">
    <location>
        <begin position="26"/>
        <end position="46"/>
    </location>
</feature>
<organism evidence="10 13">
    <name type="scientific">Pediococcus parvulus</name>
    <dbReference type="NCBI Taxonomy" id="54062"/>
    <lineage>
        <taxon>Bacteria</taxon>
        <taxon>Bacillati</taxon>
        <taxon>Bacillota</taxon>
        <taxon>Bacilli</taxon>
        <taxon>Lactobacillales</taxon>
        <taxon>Lactobacillaceae</taxon>
        <taxon>Pediococcus</taxon>
    </lineage>
</organism>
<protein>
    <submittedName>
        <fullName evidence="10">FtsX-like permease family protein</fullName>
    </submittedName>
</protein>
<accession>A0AAP5TDH6</accession>
<dbReference type="EMBL" id="WERX01000018">
    <property type="protein sequence ID" value="MDV7694543.1"/>
    <property type="molecule type" value="Genomic_DNA"/>
</dbReference>
<feature type="domain" description="ABC3 transporter permease C-terminal" evidence="8">
    <location>
        <begin position="277"/>
        <end position="388"/>
    </location>
</feature>
<dbReference type="Pfam" id="PF12704">
    <property type="entry name" value="MacB_PCD"/>
    <property type="match status" value="1"/>
</dbReference>
<keyword evidence="4 7" id="KW-1133">Transmembrane helix</keyword>
<dbReference type="InterPro" id="IPR050250">
    <property type="entry name" value="Macrolide_Exporter_MacB"/>
</dbReference>
<dbReference type="GO" id="GO:0005886">
    <property type="term" value="C:plasma membrane"/>
    <property type="evidence" value="ECO:0007669"/>
    <property type="project" value="UniProtKB-SubCell"/>
</dbReference>
<evidence type="ECO:0000313" key="12">
    <source>
        <dbReference type="Proteomes" id="UP000077280"/>
    </source>
</evidence>
<feature type="domain" description="MacB-like periplasmic core" evidence="9">
    <location>
        <begin position="25"/>
        <end position="205"/>
    </location>
</feature>
<sequence length="394" mass="43012">MKYFENFFIIVKDIGRTLLRNKRQSILTFVSIAIAVFVVLIILASGTSSKESLKKSLHLNKSSTTIEFTANNTDRRGGFSNADKEMISTIYGLKNTIIKESAYNTSAIVTYKNNTQQMTLRTVGEVSANNTVPLRVISGGKINNSLSNYNYQRIAISDDALEKLTRNPHVNRFIGKLIQLNGKSFRIKSVFYASEVNQVLPDIIVSSTGKNIITGGISSDDEMIIPTISQPVVRKVLKMLDSRGTNNYLGTYSAVNNEKLYQESVSQISQLLTLISIVAGISIFVAGFGVMNAMLSSVSNRSREIGIRRALGATKNSIRISYMIEGTMLSVLGGVFGILAALLFCLVMTALKMKSSVSFAQISLTLLVTLICGIIFSVVPAMIAANKNVVEAIK</sequence>
<evidence type="ECO:0000256" key="2">
    <source>
        <dbReference type="ARBA" id="ARBA00022475"/>
    </source>
</evidence>
<reference evidence="11 12" key="1">
    <citation type="submission" date="2016-05" db="EMBL/GenBank/DDBJ databases">
        <title>Draft genome sequence of Pediococcus parvulus 2.6, a probiotic beta-glucan producer strain.</title>
        <authorList>
            <person name="Mohedano M.L."/>
            <person name="Perez-Ramos A."/>
            <person name="Duenas M.T."/>
            <person name="Lamontanara A."/>
            <person name="Orru L."/>
            <person name="Spano G."/>
            <person name="Capozzi V."/>
            <person name="Lopez P."/>
        </authorList>
    </citation>
    <scope>NUCLEOTIDE SEQUENCE [LARGE SCALE GENOMIC DNA]</scope>
    <source>
        <strain evidence="11 12">2.6</strain>
    </source>
</reference>
<dbReference type="AlphaFoldDB" id="A0AAP5TDH6"/>
<keyword evidence="2" id="KW-1003">Cell membrane</keyword>
<dbReference type="RefSeq" id="WP_068806279.1">
    <property type="nucleotide sequence ID" value="NZ_LXND01000043.1"/>
</dbReference>
<evidence type="ECO:0000256" key="6">
    <source>
        <dbReference type="ARBA" id="ARBA00038076"/>
    </source>
</evidence>
<reference evidence="10" key="2">
    <citation type="submission" date="2019-10" db="EMBL/GenBank/DDBJ databases">
        <title>Malate fermentation in French cider.</title>
        <authorList>
            <person name="Cousin F.J."/>
            <person name="Medina Fernandez S."/>
            <person name="Misery B."/>
            <person name="Laplace J.-M."/>
            <person name="Cretenet M."/>
        </authorList>
    </citation>
    <scope>NUCLEOTIDE SEQUENCE</scope>
    <source>
        <strain evidence="10">UCMA15901</strain>
    </source>
</reference>
<comment type="subcellular location">
    <subcellularLocation>
        <location evidence="1">Cell membrane</location>
        <topology evidence="1">Multi-pass membrane protein</topology>
    </subcellularLocation>
</comment>
<comment type="caution">
    <text evidence="10">The sequence shown here is derived from an EMBL/GenBank/DDBJ whole genome shotgun (WGS) entry which is preliminary data.</text>
</comment>
<dbReference type="InterPro" id="IPR025857">
    <property type="entry name" value="MacB_PCD"/>
</dbReference>
<dbReference type="InterPro" id="IPR003838">
    <property type="entry name" value="ABC3_permease_C"/>
</dbReference>
<evidence type="ECO:0000259" key="9">
    <source>
        <dbReference type="Pfam" id="PF12704"/>
    </source>
</evidence>
<dbReference type="Proteomes" id="UP001275867">
    <property type="component" value="Unassembled WGS sequence"/>
</dbReference>
<evidence type="ECO:0000313" key="13">
    <source>
        <dbReference type="Proteomes" id="UP001275867"/>
    </source>
</evidence>
<keyword evidence="12" id="KW-1185">Reference proteome</keyword>
<evidence type="ECO:0000256" key="7">
    <source>
        <dbReference type="SAM" id="Phobius"/>
    </source>
</evidence>
<evidence type="ECO:0000256" key="3">
    <source>
        <dbReference type="ARBA" id="ARBA00022692"/>
    </source>
</evidence>
<proteinExistence type="inferred from homology"/>
<feature type="transmembrane region" description="Helical" evidence="7">
    <location>
        <begin position="329"/>
        <end position="350"/>
    </location>
</feature>
<dbReference type="EMBL" id="LXND01000043">
    <property type="protein sequence ID" value="OAD64127.1"/>
    <property type="molecule type" value="Genomic_DNA"/>
</dbReference>
<evidence type="ECO:0000313" key="11">
    <source>
        <dbReference type="EMBL" id="OAD64127.1"/>
    </source>
</evidence>
<feature type="transmembrane region" description="Helical" evidence="7">
    <location>
        <begin position="362"/>
        <end position="385"/>
    </location>
</feature>
<gene>
    <name evidence="11" type="ORF">A7K95_06320</name>
    <name evidence="10" type="ORF">GA842_06570</name>
</gene>
<keyword evidence="3 7" id="KW-0812">Transmembrane</keyword>
<dbReference type="PANTHER" id="PTHR30572:SF4">
    <property type="entry name" value="ABC TRANSPORTER PERMEASE YTRF"/>
    <property type="match status" value="1"/>
</dbReference>
<dbReference type="Proteomes" id="UP000077280">
    <property type="component" value="Unassembled WGS sequence"/>
</dbReference>
<evidence type="ECO:0000256" key="1">
    <source>
        <dbReference type="ARBA" id="ARBA00004651"/>
    </source>
</evidence>
<feature type="transmembrane region" description="Helical" evidence="7">
    <location>
        <begin position="271"/>
        <end position="295"/>
    </location>
</feature>
<dbReference type="PANTHER" id="PTHR30572">
    <property type="entry name" value="MEMBRANE COMPONENT OF TRANSPORTER-RELATED"/>
    <property type="match status" value="1"/>
</dbReference>